<feature type="compositionally biased region" description="Polar residues" evidence="1">
    <location>
        <begin position="124"/>
        <end position="142"/>
    </location>
</feature>
<dbReference type="PANTHER" id="PTHR16779">
    <property type="entry name" value="BETA-1,4-MANNOSYLTRANSFERASE EGH"/>
    <property type="match status" value="1"/>
</dbReference>
<dbReference type="InterPro" id="IPR029044">
    <property type="entry name" value="Nucleotide-diphossugar_trans"/>
</dbReference>
<dbReference type="GeneID" id="42006983"/>
<evidence type="ECO:0000256" key="2">
    <source>
        <dbReference type="SAM" id="Phobius"/>
    </source>
</evidence>
<dbReference type="GO" id="GO:0019187">
    <property type="term" value="F:beta-1,4-mannosyltransferase activity"/>
    <property type="evidence" value="ECO:0007669"/>
    <property type="project" value="InterPro"/>
</dbReference>
<evidence type="ECO:0000313" key="4">
    <source>
        <dbReference type="EMBL" id="TPX30744.1"/>
    </source>
</evidence>
<keyword evidence="2" id="KW-1133">Transmembrane helix</keyword>
<dbReference type="EMBL" id="QEAO01000058">
    <property type="protein sequence ID" value="TPX30744.1"/>
    <property type="molecule type" value="Genomic_DNA"/>
</dbReference>
<dbReference type="Proteomes" id="UP000319731">
    <property type="component" value="Unassembled WGS sequence"/>
</dbReference>
<proteinExistence type="predicted"/>
<dbReference type="RefSeq" id="XP_031022339.1">
    <property type="nucleotide sequence ID" value="XM_031171686.1"/>
</dbReference>
<dbReference type="InterPro" id="IPR027389">
    <property type="entry name" value="B_mannosylTrfase_Bre-3/Egh"/>
</dbReference>
<dbReference type="PANTHER" id="PTHR16779:SF1">
    <property type="entry name" value="BETA-1,4-MANNOSYLTRANSFERASE EGH"/>
    <property type="match status" value="1"/>
</dbReference>
<feature type="region of interest" description="Disordered" evidence="1">
    <location>
        <begin position="123"/>
        <end position="142"/>
    </location>
</feature>
<feature type="region of interest" description="Disordered" evidence="1">
    <location>
        <begin position="156"/>
        <end position="201"/>
    </location>
</feature>
<feature type="domain" description="Glycosyltransferase 2-like" evidence="3">
    <location>
        <begin position="398"/>
        <end position="604"/>
    </location>
</feature>
<sequence>MATRNPNIPAGAIPVTIRNPQGGMPARTTQPEGPPQQQSGYQTLPTSTAAPTPSNQPPVYYDGRTANGGVTLPASSPPRNMQNPDVLTQSYLLQQQFIQQQIRAQQQLQQQSSAMRIISAANPAANSQNTPPPIRSTSTQVPLNSGRQYQASLLTDSGSETDSTVFDDMTHGGNASSAMSSGSTDVGSADSDMDEANKEGLKKSFPSKSRALVDLPTEERGKTRPWQGNTKLVMSVLSEMWLVHILFIFGGTYLMTFQLPQSYTDSELWNVSCWWKIAWLFPMPYTLICLFGLALPFRTTKFINREGEAKARRLDNLYVLTVTKGSNREAVYRSWNAHRHLERLHPCIRVHVLTDEPYYFENINCYTCPRGFNAPNALYKARALEWYRQTMRYTEHDWVLHLDEESVVDDETIRRILDFIWYEPEYWWGQGPIFYNQWAYWKNWVFTVADGLRVGDDLSRFQLQYTYFHRPIFGAHGSFLLVNGLVENTVTWDLGSLTEDYQFAVKAWSQGFLCGKICGIVREQSPSRFMDFLKQRRRWYVGIRRLPLVLPRIWAFFWTLGIICLYGTIASVVLGFFIPLGTPRWFGLLKDVTFITFVYLYLLGIFIQDLDRGVNPLLMLIRLPMTFFIQFIAVVMECSAVMYALLIPPKGFEVIKK</sequence>
<dbReference type="Gene3D" id="3.90.550.10">
    <property type="entry name" value="Spore Coat Polysaccharide Biosynthesis Protein SpsA, Chain A"/>
    <property type="match status" value="1"/>
</dbReference>
<evidence type="ECO:0000313" key="5">
    <source>
        <dbReference type="Proteomes" id="UP000319731"/>
    </source>
</evidence>
<name>A0A507BY62_9FUNG</name>
<evidence type="ECO:0000259" key="3">
    <source>
        <dbReference type="Pfam" id="PF13632"/>
    </source>
</evidence>
<feature type="transmembrane region" description="Helical" evidence="2">
    <location>
        <begin position="627"/>
        <end position="647"/>
    </location>
</feature>
<dbReference type="Pfam" id="PF13632">
    <property type="entry name" value="Glyco_trans_2_3"/>
    <property type="match status" value="1"/>
</dbReference>
<feature type="transmembrane region" description="Helical" evidence="2">
    <location>
        <begin position="274"/>
        <end position="295"/>
    </location>
</feature>
<feature type="compositionally biased region" description="Polar residues" evidence="1">
    <location>
        <begin position="27"/>
        <end position="41"/>
    </location>
</feature>
<comment type="caution">
    <text evidence="4">The sequence shown here is derived from an EMBL/GenBank/DDBJ whole genome shotgun (WGS) entry which is preliminary data.</text>
</comment>
<feature type="compositionally biased region" description="Low complexity" evidence="1">
    <location>
        <begin position="42"/>
        <end position="53"/>
    </location>
</feature>
<gene>
    <name evidence="4" type="ORF">SmJEL517_g05760</name>
</gene>
<keyword evidence="2" id="KW-0812">Transmembrane</keyword>
<protein>
    <recommendedName>
        <fullName evidence="3">Glycosyltransferase 2-like domain-containing protein</fullName>
    </recommendedName>
</protein>
<keyword evidence="5" id="KW-1185">Reference proteome</keyword>
<feature type="transmembrane region" description="Helical" evidence="2">
    <location>
        <begin position="585"/>
        <end position="607"/>
    </location>
</feature>
<dbReference type="SUPFAM" id="SSF53448">
    <property type="entry name" value="Nucleotide-diphospho-sugar transferases"/>
    <property type="match status" value="1"/>
</dbReference>
<accession>A0A507BY62</accession>
<dbReference type="AlphaFoldDB" id="A0A507BY62"/>
<feature type="compositionally biased region" description="Low complexity" evidence="1">
    <location>
        <begin position="172"/>
        <end position="188"/>
    </location>
</feature>
<organism evidence="4 5">
    <name type="scientific">Synchytrium microbalum</name>
    <dbReference type="NCBI Taxonomy" id="1806994"/>
    <lineage>
        <taxon>Eukaryota</taxon>
        <taxon>Fungi</taxon>
        <taxon>Fungi incertae sedis</taxon>
        <taxon>Chytridiomycota</taxon>
        <taxon>Chytridiomycota incertae sedis</taxon>
        <taxon>Chytridiomycetes</taxon>
        <taxon>Synchytriales</taxon>
        <taxon>Synchytriaceae</taxon>
        <taxon>Synchytrium</taxon>
    </lineage>
</organism>
<dbReference type="STRING" id="1806994.A0A507BY62"/>
<feature type="transmembrane region" description="Helical" evidence="2">
    <location>
        <begin position="553"/>
        <end position="579"/>
    </location>
</feature>
<dbReference type="InterPro" id="IPR001173">
    <property type="entry name" value="Glyco_trans_2-like"/>
</dbReference>
<feature type="region of interest" description="Disordered" evidence="1">
    <location>
        <begin position="1"/>
        <end position="79"/>
    </location>
</feature>
<dbReference type="OrthoDB" id="5819582at2759"/>
<keyword evidence="2" id="KW-0472">Membrane</keyword>
<feature type="transmembrane region" description="Helical" evidence="2">
    <location>
        <begin position="232"/>
        <end position="254"/>
    </location>
</feature>
<evidence type="ECO:0000256" key="1">
    <source>
        <dbReference type="SAM" id="MobiDB-lite"/>
    </source>
</evidence>
<dbReference type="GO" id="GO:0005737">
    <property type="term" value="C:cytoplasm"/>
    <property type="evidence" value="ECO:0007669"/>
    <property type="project" value="TreeGrafter"/>
</dbReference>
<reference evidence="4 5" key="1">
    <citation type="journal article" date="2019" name="Sci. Rep.">
        <title>Comparative genomics of chytrid fungi reveal insights into the obligate biotrophic and pathogenic lifestyle of Synchytrium endobioticum.</title>
        <authorList>
            <person name="van de Vossenberg B.T.L.H."/>
            <person name="Warris S."/>
            <person name="Nguyen H.D.T."/>
            <person name="van Gent-Pelzer M.P.E."/>
            <person name="Joly D.L."/>
            <person name="van de Geest H.C."/>
            <person name="Bonants P.J.M."/>
            <person name="Smith D.S."/>
            <person name="Levesque C.A."/>
            <person name="van der Lee T.A.J."/>
        </authorList>
    </citation>
    <scope>NUCLEOTIDE SEQUENCE [LARGE SCALE GENOMIC DNA]</scope>
    <source>
        <strain evidence="4 5">JEL517</strain>
    </source>
</reference>